<dbReference type="EMBL" id="CP151087">
    <property type="protein sequence ID" value="WZN55046.1"/>
    <property type="molecule type" value="Genomic_DNA"/>
</dbReference>
<evidence type="ECO:0000313" key="2">
    <source>
        <dbReference type="Proteomes" id="UP001485301"/>
    </source>
</evidence>
<evidence type="ECO:0000313" key="1">
    <source>
        <dbReference type="EMBL" id="WZN55046.1"/>
    </source>
</evidence>
<accession>A0ACD5BZS2</accession>
<name>A0ACD5BZS2_9SPHI</name>
<organism evidence="1 2">
    <name type="scientific">Sphingobacterium thalpophilum</name>
    <dbReference type="NCBI Taxonomy" id="259"/>
    <lineage>
        <taxon>Bacteria</taxon>
        <taxon>Pseudomonadati</taxon>
        <taxon>Bacteroidota</taxon>
        <taxon>Sphingobacteriia</taxon>
        <taxon>Sphingobacteriales</taxon>
        <taxon>Sphingobacteriaceae</taxon>
        <taxon>Sphingobacterium</taxon>
    </lineage>
</organism>
<dbReference type="Proteomes" id="UP001485301">
    <property type="component" value="Chromosome"/>
</dbReference>
<sequence>MDNHPVSAQLVGLFFQMDGKQLQDQYKNHLSDFQDWDQKPHAEQWTLFPDNISEHLSIDGDQL</sequence>
<protein>
    <submittedName>
        <fullName evidence="1">Uncharacterized protein</fullName>
    </submittedName>
</protein>
<keyword evidence="2" id="KW-1185">Reference proteome</keyword>
<proteinExistence type="predicted"/>
<reference evidence="1" key="1">
    <citation type="submission" date="2024-04" db="EMBL/GenBank/DDBJ databases">
        <title>Complete genome sequence of Sphingobacterium thalpophiium BAA-1094.</title>
        <authorList>
            <person name="Adaikpoh B.I."/>
        </authorList>
    </citation>
    <scope>NUCLEOTIDE SEQUENCE</scope>
    <source>
        <strain evidence="1">BAA-1094</strain>
    </source>
</reference>
<gene>
    <name evidence="1" type="ORF">AACH28_20790</name>
</gene>